<accession>A0A1L3I917</accession>
<protein>
    <submittedName>
        <fullName evidence="2">Putative secreted (Periplasmic) protein</fullName>
    </submittedName>
</protein>
<gene>
    <name evidence="2" type="ORF">PhaeoP97_03250</name>
</gene>
<feature type="chain" id="PRO_5012814872" evidence="1">
    <location>
        <begin position="21"/>
        <end position="174"/>
    </location>
</feature>
<dbReference type="EMBL" id="CP016364">
    <property type="protein sequence ID" value="APG48608.1"/>
    <property type="molecule type" value="Genomic_DNA"/>
</dbReference>
<sequence length="174" mass="17966" precursor="true">MAATAAALLVAACGFTPVYAPGGTGSALYGAVTVQAPETLGANEDSDAYFLVQNLETRLGRSAAGDYGLDLKLRTRSEGQAITADNEITRYSIVGEAAYVLTRKSDGAIVASGDVENFTGYSATGTTVETLAGERDAHRRLMVILADQITTELLSTANLTAGQATAVQTVPVSE</sequence>
<evidence type="ECO:0000313" key="2">
    <source>
        <dbReference type="EMBL" id="APG48608.1"/>
    </source>
</evidence>
<feature type="signal peptide" evidence="1">
    <location>
        <begin position="1"/>
        <end position="20"/>
    </location>
</feature>
<keyword evidence="3" id="KW-1185">Reference proteome</keyword>
<reference evidence="3" key="1">
    <citation type="submission" date="2016-07" db="EMBL/GenBank/DDBJ databases">
        <title>Phaeobacter portensis sp. nov., a tropodithietic acid producing bacterium isolated from a German harbor.</title>
        <authorList>
            <person name="Freese H.M."/>
            <person name="Bunk B."/>
            <person name="Breider S."/>
            <person name="Brinkhoff T."/>
        </authorList>
    </citation>
    <scope>NUCLEOTIDE SEQUENCE [LARGE SCALE GENOMIC DNA]</scope>
    <source>
        <strain evidence="3">P97</strain>
    </source>
</reference>
<evidence type="ECO:0000256" key="1">
    <source>
        <dbReference type="SAM" id="SignalP"/>
    </source>
</evidence>
<dbReference type="Pfam" id="PF04390">
    <property type="entry name" value="LptE"/>
    <property type="match status" value="1"/>
</dbReference>
<dbReference type="STRING" id="1844006.PhaeoP97_03250"/>
<keyword evidence="1" id="KW-0732">Signal</keyword>
<dbReference type="Gene3D" id="3.30.160.150">
    <property type="entry name" value="Lipoprotein like domain"/>
    <property type="match status" value="1"/>
</dbReference>
<dbReference type="InterPro" id="IPR007485">
    <property type="entry name" value="LPS_assembly_LptE"/>
</dbReference>
<dbReference type="KEGG" id="php:PhaeoP97_03250"/>
<organism evidence="2 3">
    <name type="scientific">Phaeobacter porticola</name>
    <dbReference type="NCBI Taxonomy" id="1844006"/>
    <lineage>
        <taxon>Bacteria</taxon>
        <taxon>Pseudomonadati</taxon>
        <taxon>Pseudomonadota</taxon>
        <taxon>Alphaproteobacteria</taxon>
        <taxon>Rhodobacterales</taxon>
        <taxon>Roseobacteraceae</taxon>
        <taxon>Phaeobacter</taxon>
    </lineage>
</organism>
<proteinExistence type="predicted"/>
<name>A0A1L3I917_9RHOB</name>
<dbReference type="AlphaFoldDB" id="A0A1L3I917"/>
<dbReference type="Proteomes" id="UP000183859">
    <property type="component" value="Chromosome"/>
</dbReference>
<evidence type="ECO:0000313" key="3">
    <source>
        <dbReference type="Proteomes" id="UP000183859"/>
    </source>
</evidence>